<comment type="caution">
    <text evidence="1">The sequence shown here is derived from an EMBL/GenBank/DDBJ whole genome shotgun (WGS) entry which is preliminary data.</text>
</comment>
<evidence type="ECO:0000313" key="2">
    <source>
        <dbReference type="Proteomes" id="UP000593561"/>
    </source>
</evidence>
<protein>
    <submittedName>
        <fullName evidence="1">Uncharacterized protein</fullName>
    </submittedName>
</protein>
<dbReference type="Proteomes" id="UP000593561">
    <property type="component" value="Unassembled WGS sequence"/>
</dbReference>
<feature type="non-terminal residue" evidence="1">
    <location>
        <position position="20"/>
    </location>
</feature>
<dbReference type="EMBL" id="JABFAC010000013">
    <property type="protein sequence ID" value="MBA0632172.1"/>
    <property type="molecule type" value="Genomic_DNA"/>
</dbReference>
<proteinExistence type="predicted"/>
<name>A0A7J8T311_GOSDV</name>
<sequence>MEALRMEVFWVMLIVLVAVF</sequence>
<keyword evidence="2" id="KW-1185">Reference proteome</keyword>
<evidence type="ECO:0000313" key="1">
    <source>
        <dbReference type="EMBL" id="MBA0632172.1"/>
    </source>
</evidence>
<organism evidence="1 2">
    <name type="scientific">Gossypium davidsonii</name>
    <name type="common">Davidson's cotton</name>
    <name type="synonym">Gossypium klotzschianum subsp. davidsonii</name>
    <dbReference type="NCBI Taxonomy" id="34287"/>
    <lineage>
        <taxon>Eukaryota</taxon>
        <taxon>Viridiplantae</taxon>
        <taxon>Streptophyta</taxon>
        <taxon>Embryophyta</taxon>
        <taxon>Tracheophyta</taxon>
        <taxon>Spermatophyta</taxon>
        <taxon>Magnoliopsida</taxon>
        <taxon>eudicotyledons</taxon>
        <taxon>Gunneridae</taxon>
        <taxon>Pentapetalae</taxon>
        <taxon>rosids</taxon>
        <taxon>malvids</taxon>
        <taxon>Malvales</taxon>
        <taxon>Malvaceae</taxon>
        <taxon>Malvoideae</taxon>
        <taxon>Gossypium</taxon>
    </lineage>
</organism>
<reference evidence="1 2" key="1">
    <citation type="journal article" date="2019" name="Genome Biol. Evol.">
        <title>Insights into the evolution of the New World diploid cottons (Gossypium, subgenus Houzingenia) based on genome sequencing.</title>
        <authorList>
            <person name="Grover C.E."/>
            <person name="Arick M.A. 2nd"/>
            <person name="Thrash A."/>
            <person name="Conover J.L."/>
            <person name="Sanders W.S."/>
            <person name="Peterson D.G."/>
            <person name="Frelichowski J.E."/>
            <person name="Scheffler J.A."/>
            <person name="Scheffler B.E."/>
            <person name="Wendel J.F."/>
        </authorList>
    </citation>
    <scope>NUCLEOTIDE SEQUENCE [LARGE SCALE GENOMIC DNA]</scope>
    <source>
        <strain evidence="1">27</strain>
        <tissue evidence="1">Leaf</tissue>
    </source>
</reference>
<dbReference type="AlphaFoldDB" id="A0A7J8T311"/>
<gene>
    <name evidence="1" type="ORF">Godav_000966</name>
</gene>
<accession>A0A7J8T311</accession>